<dbReference type="InterPro" id="IPR043428">
    <property type="entry name" value="LivM-like"/>
</dbReference>
<dbReference type="GO" id="GO:0016787">
    <property type="term" value="F:hydrolase activity"/>
    <property type="evidence" value="ECO:0007669"/>
    <property type="project" value="UniProtKB-KW"/>
</dbReference>
<dbReference type="Pfam" id="PF02653">
    <property type="entry name" value="BPD_transp_2"/>
    <property type="match status" value="1"/>
</dbReference>
<dbReference type="EMBL" id="SIJL01000039">
    <property type="protein sequence ID" value="TBH14623.1"/>
    <property type="molecule type" value="Genomic_DNA"/>
</dbReference>
<organism evidence="7 8">
    <name type="scientific">Thermus thermamylovorans</name>
    <dbReference type="NCBI Taxonomy" id="2509362"/>
    <lineage>
        <taxon>Bacteria</taxon>
        <taxon>Thermotogati</taxon>
        <taxon>Deinococcota</taxon>
        <taxon>Deinococci</taxon>
        <taxon>Thermales</taxon>
        <taxon>Thermaceae</taxon>
        <taxon>Thermus</taxon>
    </lineage>
</organism>
<dbReference type="RefSeq" id="WP_430731891.1">
    <property type="nucleotide sequence ID" value="NZ_SIJL01000039.1"/>
</dbReference>
<gene>
    <name evidence="7" type="ORF">ETP66_11775</name>
</gene>
<evidence type="ECO:0000313" key="7">
    <source>
        <dbReference type="EMBL" id="TBH14623.1"/>
    </source>
</evidence>
<comment type="subcellular location">
    <subcellularLocation>
        <location evidence="1">Cell membrane</location>
        <topology evidence="1">Multi-pass membrane protein</topology>
    </subcellularLocation>
</comment>
<dbReference type="GO" id="GO:0005886">
    <property type="term" value="C:plasma membrane"/>
    <property type="evidence" value="ECO:0007669"/>
    <property type="project" value="UniProtKB-SubCell"/>
</dbReference>
<keyword evidence="8" id="KW-1185">Reference proteome</keyword>
<dbReference type="Proteomes" id="UP000292858">
    <property type="component" value="Unassembled WGS sequence"/>
</dbReference>
<keyword evidence="7" id="KW-0378">Hydrolase</keyword>
<sequence length="92" mass="9808">MRLLWFLLLLLPFLLSPFPFYLTLLNFFAISALAALSLYVLTGLGGMTSFAQAAFMGTGAYATALLTVRLGLSPWVGLLAGLALSLLLALVL</sequence>
<evidence type="ECO:0000256" key="2">
    <source>
        <dbReference type="ARBA" id="ARBA00022475"/>
    </source>
</evidence>
<proteinExistence type="predicted"/>
<dbReference type="PANTHER" id="PTHR30482">
    <property type="entry name" value="HIGH-AFFINITY BRANCHED-CHAIN AMINO ACID TRANSPORT SYSTEM PERMEASE"/>
    <property type="match status" value="1"/>
</dbReference>
<keyword evidence="4 6" id="KW-1133">Transmembrane helix</keyword>
<comment type="caution">
    <text evidence="7">The sequence shown here is derived from an EMBL/GenBank/DDBJ whole genome shotgun (WGS) entry which is preliminary data.</text>
</comment>
<dbReference type="PANTHER" id="PTHR30482:SF10">
    <property type="entry name" value="HIGH-AFFINITY BRANCHED-CHAIN AMINO ACID TRANSPORT PROTEIN BRAE"/>
    <property type="match status" value="1"/>
</dbReference>
<evidence type="ECO:0000256" key="6">
    <source>
        <dbReference type="SAM" id="Phobius"/>
    </source>
</evidence>
<protein>
    <submittedName>
        <fullName evidence="7">Metal-dependent hydrolase</fullName>
    </submittedName>
</protein>
<reference evidence="7 8" key="1">
    <citation type="submission" date="2019-02" db="EMBL/GenBank/DDBJ databases">
        <title>Thermus sp. a novel from hot spring.</title>
        <authorList>
            <person name="Zhao Z."/>
        </authorList>
    </citation>
    <scope>NUCLEOTIDE SEQUENCE [LARGE SCALE GENOMIC DNA]</scope>
    <source>
        <strain evidence="7 8">CFH 72773T</strain>
    </source>
</reference>
<keyword evidence="2" id="KW-1003">Cell membrane</keyword>
<feature type="non-terminal residue" evidence="7">
    <location>
        <position position="92"/>
    </location>
</feature>
<evidence type="ECO:0000256" key="4">
    <source>
        <dbReference type="ARBA" id="ARBA00022989"/>
    </source>
</evidence>
<accession>A0A4Q9AX27</accession>
<keyword evidence="3 6" id="KW-0812">Transmembrane</keyword>
<feature type="transmembrane region" description="Helical" evidence="6">
    <location>
        <begin position="72"/>
        <end position="91"/>
    </location>
</feature>
<name>A0A4Q9AX27_9DEIN</name>
<evidence type="ECO:0000256" key="5">
    <source>
        <dbReference type="ARBA" id="ARBA00023136"/>
    </source>
</evidence>
<dbReference type="AlphaFoldDB" id="A0A4Q9AX27"/>
<dbReference type="InterPro" id="IPR001851">
    <property type="entry name" value="ABC_transp_permease"/>
</dbReference>
<evidence type="ECO:0000256" key="1">
    <source>
        <dbReference type="ARBA" id="ARBA00004651"/>
    </source>
</evidence>
<evidence type="ECO:0000256" key="3">
    <source>
        <dbReference type="ARBA" id="ARBA00022692"/>
    </source>
</evidence>
<dbReference type="GO" id="GO:0015658">
    <property type="term" value="F:branched-chain amino acid transmembrane transporter activity"/>
    <property type="evidence" value="ECO:0007669"/>
    <property type="project" value="InterPro"/>
</dbReference>
<evidence type="ECO:0000313" key="8">
    <source>
        <dbReference type="Proteomes" id="UP000292858"/>
    </source>
</evidence>
<keyword evidence="5 6" id="KW-0472">Membrane</keyword>